<accession>A0ACC2V6J0</accession>
<protein>
    <submittedName>
        <fullName evidence="1">Uncharacterized protein</fullName>
    </submittedName>
</protein>
<organism evidence="1 2">
    <name type="scientific">Naganishia friedmannii</name>
    <dbReference type="NCBI Taxonomy" id="89922"/>
    <lineage>
        <taxon>Eukaryota</taxon>
        <taxon>Fungi</taxon>
        <taxon>Dikarya</taxon>
        <taxon>Basidiomycota</taxon>
        <taxon>Agaricomycotina</taxon>
        <taxon>Tremellomycetes</taxon>
        <taxon>Filobasidiales</taxon>
        <taxon>Filobasidiaceae</taxon>
        <taxon>Naganishia</taxon>
    </lineage>
</organism>
<keyword evidence="2" id="KW-1185">Reference proteome</keyword>
<dbReference type="EMBL" id="JASBWT010000024">
    <property type="protein sequence ID" value="KAJ9094698.1"/>
    <property type="molecule type" value="Genomic_DNA"/>
</dbReference>
<comment type="caution">
    <text evidence="1">The sequence shown here is derived from an EMBL/GenBank/DDBJ whole genome shotgun (WGS) entry which is preliminary data.</text>
</comment>
<evidence type="ECO:0000313" key="2">
    <source>
        <dbReference type="Proteomes" id="UP001227268"/>
    </source>
</evidence>
<proteinExistence type="predicted"/>
<sequence length="287" mass="31583">MALTVPESSASLNDSDRDIFWGVVADDRVLPEKQVDYLKVCLGVLSDKLSEGPSDSNEGPSCWVTRLSLHTNNGGGTYWDSDWKGSIVHHTPGENPVLISGAGTNVRSFQTRWSGEGAPETIADKEDRPVSHSDDPAKLCADATHVLAFQTIRMVDGAVLHGILTKAFDSKSIDKLDEWLARQFRGSPMLPPNFAQDVTQMFLLSKELWAKMEKEAEMNGDPECVTMAKLHQEALVGLLASPMLREKGIVTGPQRTQQAKRRRIRDPVLPVSQALQNFVRPLLGGRV</sequence>
<dbReference type="Proteomes" id="UP001227268">
    <property type="component" value="Unassembled WGS sequence"/>
</dbReference>
<reference evidence="1" key="1">
    <citation type="submission" date="2023-04" db="EMBL/GenBank/DDBJ databases">
        <title>Draft Genome sequencing of Naganishia species isolated from polar environments using Oxford Nanopore Technology.</title>
        <authorList>
            <person name="Leo P."/>
            <person name="Venkateswaran K."/>
        </authorList>
    </citation>
    <scope>NUCLEOTIDE SEQUENCE</scope>
    <source>
        <strain evidence="1">MNA-CCFEE 5423</strain>
    </source>
</reference>
<name>A0ACC2V6J0_9TREE</name>
<gene>
    <name evidence="1" type="ORF">QFC21_005855</name>
</gene>
<evidence type="ECO:0000313" key="1">
    <source>
        <dbReference type="EMBL" id="KAJ9094698.1"/>
    </source>
</evidence>